<dbReference type="AlphaFoldDB" id="A0A9J5XKQ0"/>
<dbReference type="OrthoDB" id="1288152at2759"/>
<dbReference type="Proteomes" id="UP000824120">
    <property type="component" value="Chromosome 8"/>
</dbReference>
<dbReference type="EMBL" id="JACXVP010000008">
    <property type="protein sequence ID" value="KAG5588867.1"/>
    <property type="molecule type" value="Genomic_DNA"/>
</dbReference>
<name>A0A9J5XKQ0_SOLCO</name>
<gene>
    <name evidence="1" type="ORF">H5410_039381</name>
</gene>
<organism evidence="1 2">
    <name type="scientific">Solanum commersonii</name>
    <name type="common">Commerson's wild potato</name>
    <name type="synonym">Commerson's nightshade</name>
    <dbReference type="NCBI Taxonomy" id="4109"/>
    <lineage>
        <taxon>Eukaryota</taxon>
        <taxon>Viridiplantae</taxon>
        <taxon>Streptophyta</taxon>
        <taxon>Embryophyta</taxon>
        <taxon>Tracheophyta</taxon>
        <taxon>Spermatophyta</taxon>
        <taxon>Magnoliopsida</taxon>
        <taxon>eudicotyledons</taxon>
        <taxon>Gunneridae</taxon>
        <taxon>Pentapetalae</taxon>
        <taxon>asterids</taxon>
        <taxon>lamiids</taxon>
        <taxon>Solanales</taxon>
        <taxon>Solanaceae</taxon>
        <taxon>Solanoideae</taxon>
        <taxon>Solaneae</taxon>
        <taxon>Solanum</taxon>
    </lineage>
</organism>
<sequence>MQKGWDEVDHIFNQGPFASHIWTSFLSPLGVTFRQSSLSNHILGWKDIQGKNEGHKILIEILPIVVRWNLWKNRCSLNTGKNPAASRSNT</sequence>
<reference evidence="1 2" key="1">
    <citation type="submission" date="2020-09" db="EMBL/GenBank/DDBJ databases">
        <title>De no assembly of potato wild relative species, Solanum commersonii.</title>
        <authorList>
            <person name="Cho K."/>
        </authorList>
    </citation>
    <scope>NUCLEOTIDE SEQUENCE [LARGE SCALE GENOMIC DNA]</scope>
    <source>
        <strain evidence="1">LZ3.2</strain>
        <tissue evidence="1">Leaf</tissue>
    </source>
</reference>
<protein>
    <submittedName>
        <fullName evidence="1">Uncharacterized protein</fullName>
    </submittedName>
</protein>
<accession>A0A9J5XKQ0</accession>
<keyword evidence="2" id="KW-1185">Reference proteome</keyword>
<proteinExistence type="predicted"/>
<evidence type="ECO:0000313" key="1">
    <source>
        <dbReference type="EMBL" id="KAG5588867.1"/>
    </source>
</evidence>
<comment type="caution">
    <text evidence="1">The sequence shown here is derived from an EMBL/GenBank/DDBJ whole genome shotgun (WGS) entry which is preliminary data.</text>
</comment>
<evidence type="ECO:0000313" key="2">
    <source>
        <dbReference type="Proteomes" id="UP000824120"/>
    </source>
</evidence>